<dbReference type="Gene3D" id="3.40.50.980">
    <property type="match status" value="2"/>
</dbReference>
<evidence type="ECO:0000313" key="12">
    <source>
        <dbReference type="Proteomes" id="UP000189443"/>
    </source>
</evidence>
<dbReference type="GO" id="GO:0043041">
    <property type="term" value="P:amino acid activation for nonribosomal peptide biosynthetic process"/>
    <property type="evidence" value="ECO:0007669"/>
    <property type="project" value="TreeGrafter"/>
</dbReference>
<dbReference type="InterPro" id="IPR000873">
    <property type="entry name" value="AMP-dep_synth/lig_dom"/>
</dbReference>
<evidence type="ECO:0000256" key="8">
    <source>
        <dbReference type="ARBA" id="ARBA00033440"/>
    </source>
</evidence>
<feature type="region of interest" description="Disordered" evidence="9">
    <location>
        <begin position="1199"/>
        <end position="1245"/>
    </location>
</feature>
<dbReference type="Gene3D" id="3.30.559.30">
    <property type="entry name" value="Nonribosomal peptide synthetase, condensation domain"/>
    <property type="match status" value="1"/>
</dbReference>
<name>A0A1S6J4S5_9ACTN</name>
<dbReference type="PANTHER" id="PTHR45527">
    <property type="entry name" value="NONRIBOSOMAL PEPTIDE SYNTHETASE"/>
    <property type="match status" value="1"/>
</dbReference>
<dbReference type="InterPro" id="IPR025110">
    <property type="entry name" value="AMP-bd_C"/>
</dbReference>
<proteinExistence type="inferred from homology"/>
<dbReference type="OrthoDB" id="2472181at2"/>
<reference evidence="11 12" key="1">
    <citation type="submission" date="2017-02" db="EMBL/GenBank/DDBJ databases">
        <title>Streptomyces pactum ACT12 Genome sequencing and assembly.</title>
        <authorList>
            <person name="Xue Q."/>
            <person name="Yan X."/>
            <person name="Jia L."/>
            <person name="Yan H."/>
        </authorList>
    </citation>
    <scope>NUCLEOTIDE SEQUENCE [LARGE SCALE GENOMIC DNA]</scope>
    <source>
        <strain evidence="11 12">ACT12</strain>
    </source>
</reference>
<dbReference type="GO" id="GO:0031177">
    <property type="term" value="F:phosphopantetheine binding"/>
    <property type="evidence" value="ECO:0007669"/>
    <property type="project" value="InterPro"/>
</dbReference>
<sequence length="1387" mass="146628">MNQPVPSEDTLARVVDCIADVLGTPPRTVALTTPLAALGLESFTAVRLRRRIRERTGRDLPLTAFLGDGATARAVTDLLIAAEASAASADPARPAPAGPDALAAAEAGPGGGGVTGEGFPLTPIQASYLAGRAEGMPLGGVATYYYHEYDRTPGDADPLVDVDRLETAWNRLVDHHPMLRMTVDHRGRQHIAAAPGPYRIGVTDLRREPAEGVREALAAQRRERSHRNRPTGSWPLFDVHATLVPDGRTRLHVGVDVLLTDLAGWMLLMRQWGRLVEDPAHRLPEPSARFADLQRARSADPEWAARRARDRAYWAERAPVLPPSPRLPLLRDPADTTPPRFVRSAAELDAGSWAELRARCAQHAVTPTAALLAAFAVVLGRWGAGERLCLNTTLFDRPEEGNGAENVVGDFTTTALVGTPRFHPADWKGFADYAAAVNHRFWEDLDHRSVSGVEVLRDLRDRTARPVGAPSHPVVFTSGVGLAGDGKPPASWLGREVYGISQTPQVLLDHIVWDEGGRLRLAWDAVEGAFPDGWIPALLDAYVRLLTTLTRPAAWHDPALGWDPSFRPEEPLDVRPFTTAGPLLHDPVADAAQRHPRRPALLTSAATVTHARLAGNAAATAALLAAHGAGPGEMVAVACEKGSAQITAVLGVSLSGAGYLPVEPSWPAARVAAVCERAGVRHALVGRGVQTHWPDSVTAHRLTAAGRPARGAALPPAPEPSPTAPRPDDIAYTIFTSGSTGSPKGVEIEHRAARTTIDDIVDRFAIGPDDRVLALSALSFDLSVFDVYGVLGAGGSLVLPDPARQRDPQHWLEQAGRHGVTVWNTAPALLEMLVEYAEMEPDEAGEALRALRLVMLSGDWIPLTLPDRLRRLAPRAQVMSLGGATEASIWSITHPVGHTDPNWRSIPYGRALRGQSFHVLGEDGSPRPVGEAGELYIGGDGLARGYTGDPVQTAERFAVHPVLGRRLYRTGDLGRWTADGTIEFLGRVDRQVKIRGHRIELGEVEAVLARHPAVRQCVVSSVRGPDGRPRLVAHLAPRGASEPPTAQELADALRERLPDYMVPGRFVILDRLPVTANGKIDHTALTAAPADSGPTETGESGASGAERDEPSAPRSTASAGAVTEPAPAADAGREWVAAALAEAAGLGLEAALVVRPGRLSPDRALEASARWLRSVARTADGRGAEPRLAAAGLAEVVWHPDGSAPETPAPAPGPASEAGAPPPASAPDPHGSASRTAPRRRGHGPAALVDPAVLEALTGVLADFTDVPVTPDSTFGDLGATSLTLVLAHRRLRESIAPRLALADMFEHPTVAALAARITGHSAPDHGRPPGATATGTGTGTDRGTGPGPGPDTDAVPPSATAQPPQPARPSRRTSRIAARALAEETA</sequence>
<keyword evidence="12" id="KW-1185">Reference proteome</keyword>
<comment type="similarity">
    <text evidence="3">Belongs to the ATP-dependent AMP-binding enzyme family. MbtB subfamily.</text>
</comment>
<comment type="cofactor">
    <cofactor evidence="1">
        <name>pantetheine 4'-phosphate</name>
        <dbReference type="ChEBI" id="CHEBI:47942"/>
    </cofactor>
</comment>
<evidence type="ECO:0000313" key="11">
    <source>
        <dbReference type="EMBL" id="AQS66752.1"/>
    </source>
</evidence>
<evidence type="ECO:0000256" key="1">
    <source>
        <dbReference type="ARBA" id="ARBA00001957"/>
    </source>
</evidence>
<dbReference type="InterPro" id="IPR010071">
    <property type="entry name" value="AA_adenyl_dom"/>
</dbReference>
<dbReference type="GO" id="GO:0016874">
    <property type="term" value="F:ligase activity"/>
    <property type="evidence" value="ECO:0007669"/>
    <property type="project" value="UniProtKB-KW"/>
</dbReference>
<dbReference type="KEGG" id="spac:B1H29_07260"/>
<dbReference type="Pfam" id="PF00501">
    <property type="entry name" value="AMP-binding"/>
    <property type="match status" value="1"/>
</dbReference>
<dbReference type="PANTHER" id="PTHR45527:SF10">
    <property type="entry name" value="PYOCHELIN SYNTHASE PCHF"/>
    <property type="match status" value="1"/>
</dbReference>
<evidence type="ECO:0000256" key="5">
    <source>
        <dbReference type="ARBA" id="ARBA00022450"/>
    </source>
</evidence>
<feature type="region of interest" description="Disordered" evidence="9">
    <location>
        <begin position="88"/>
        <end position="116"/>
    </location>
</feature>
<feature type="compositionally biased region" description="Low complexity" evidence="9">
    <location>
        <begin position="98"/>
        <end position="107"/>
    </location>
</feature>
<feature type="region of interest" description="Disordered" evidence="9">
    <location>
        <begin position="1083"/>
        <end position="1127"/>
    </location>
</feature>
<keyword evidence="7" id="KW-0436">Ligase</keyword>
<dbReference type="Gene3D" id="3.30.559.10">
    <property type="entry name" value="Chloramphenicol acetyltransferase-like domain"/>
    <property type="match status" value="1"/>
</dbReference>
<dbReference type="Pfam" id="PF00550">
    <property type="entry name" value="PP-binding"/>
    <property type="match status" value="2"/>
</dbReference>
<dbReference type="InterPro" id="IPR023213">
    <property type="entry name" value="CAT-like_dom_sf"/>
</dbReference>
<dbReference type="SUPFAM" id="SSF52777">
    <property type="entry name" value="CoA-dependent acyltransferases"/>
    <property type="match status" value="2"/>
</dbReference>
<evidence type="ECO:0000256" key="2">
    <source>
        <dbReference type="ARBA" id="ARBA00005102"/>
    </source>
</evidence>
<dbReference type="GO" id="GO:0005737">
    <property type="term" value="C:cytoplasm"/>
    <property type="evidence" value="ECO:0007669"/>
    <property type="project" value="TreeGrafter"/>
</dbReference>
<feature type="region of interest" description="Disordered" evidence="9">
    <location>
        <begin position="707"/>
        <end position="728"/>
    </location>
</feature>
<feature type="compositionally biased region" description="Gly residues" evidence="9">
    <location>
        <begin position="1337"/>
        <end position="1347"/>
    </location>
</feature>
<protein>
    <recommendedName>
        <fullName evidence="4">Phenyloxazoline synthase MbtB</fullName>
    </recommendedName>
    <alternativeName>
        <fullName evidence="8">Mycobactin synthetase protein B</fullName>
    </alternativeName>
</protein>
<dbReference type="SUPFAM" id="SSF47336">
    <property type="entry name" value="ACP-like"/>
    <property type="match status" value="2"/>
</dbReference>
<gene>
    <name evidence="11" type="ORF">B1H29_07260</name>
</gene>
<evidence type="ECO:0000256" key="9">
    <source>
        <dbReference type="SAM" id="MobiDB-lite"/>
    </source>
</evidence>
<accession>A0A1S6J4S5</accession>
<dbReference type="InterPro" id="IPR045851">
    <property type="entry name" value="AMP-bd_C_sf"/>
</dbReference>
<evidence type="ECO:0000259" key="10">
    <source>
        <dbReference type="PROSITE" id="PS50075"/>
    </source>
</evidence>
<feature type="domain" description="Carrier" evidence="10">
    <location>
        <begin position="1247"/>
        <end position="1322"/>
    </location>
</feature>
<feature type="compositionally biased region" description="Pro residues" evidence="9">
    <location>
        <begin position="715"/>
        <end position="725"/>
    </location>
</feature>
<evidence type="ECO:0000256" key="3">
    <source>
        <dbReference type="ARBA" id="ARBA00007380"/>
    </source>
</evidence>
<dbReference type="Pfam" id="PF13193">
    <property type="entry name" value="AMP-binding_C"/>
    <property type="match status" value="1"/>
</dbReference>
<evidence type="ECO:0000256" key="6">
    <source>
        <dbReference type="ARBA" id="ARBA00022553"/>
    </source>
</evidence>
<evidence type="ECO:0000256" key="7">
    <source>
        <dbReference type="ARBA" id="ARBA00022598"/>
    </source>
</evidence>
<dbReference type="SMART" id="SM00823">
    <property type="entry name" value="PKS_PP"/>
    <property type="match status" value="2"/>
</dbReference>
<dbReference type="RefSeq" id="WP_055419456.1">
    <property type="nucleotide sequence ID" value="NZ_CP019724.1"/>
</dbReference>
<dbReference type="GO" id="GO:0008610">
    <property type="term" value="P:lipid biosynthetic process"/>
    <property type="evidence" value="ECO:0007669"/>
    <property type="project" value="UniProtKB-ARBA"/>
</dbReference>
<dbReference type="Gene3D" id="3.30.300.30">
    <property type="match status" value="1"/>
</dbReference>
<dbReference type="InterPro" id="IPR036736">
    <property type="entry name" value="ACP-like_sf"/>
</dbReference>
<dbReference type="Gene3D" id="1.10.1200.10">
    <property type="entry name" value="ACP-like"/>
    <property type="match status" value="2"/>
</dbReference>
<dbReference type="InterPro" id="IPR020806">
    <property type="entry name" value="PKS_PP-bd"/>
</dbReference>
<dbReference type="CDD" id="cd19535">
    <property type="entry name" value="Cyc_NRPS"/>
    <property type="match status" value="1"/>
</dbReference>
<dbReference type="PROSITE" id="PS50075">
    <property type="entry name" value="CARRIER"/>
    <property type="match status" value="2"/>
</dbReference>
<feature type="compositionally biased region" description="Low complexity" evidence="9">
    <location>
        <begin position="1351"/>
        <end position="1363"/>
    </location>
</feature>
<dbReference type="InterPro" id="IPR057737">
    <property type="entry name" value="Condensation_MtbB-like"/>
</dbReference>
<organism evidence="11 12">
    <name type="scientific">Streptomyces pactum</name>
    <dbReference type="NCBI Taxonomy" id="68249"/>
    <lineage>
        <taxon>Bacteria</taxon>
        <taxon>Bacillati</taxon>
        <taxon>Actinomycetota</taxon>
        <taxon>Actinomycetes</taxon>
        <taxon>Kitasatosporales</taxon>
        <taxon>Streptomycetaceae</taxon>
        <taxon>Streptomyces</taxon>
    </lineage>
</organism>
<keyword evidence="5" id="KW-0596">Phosphopantetheine</keyword>
<dbReference type="InterPro" id="IPR009081">
    <property type="entry name" value="PP-bd_ACP"/>
</dbReference>
<dbReference type="EMBL" id="CP019724">
    <property type="protein sequence ID" value="AQS66752.1"/>
    <property type="molecule type" value="Genomic_DNA"/>
</dbReference>
<comment type="pathway">
    <text evidence="2">Siderophore biosynthesis; mycobactin biosynthesis.</text>
</comment>
<dbReference type="InterPro" id="IPR001242">
    <property type="entry name" value="Condensation_dom"/>
</dbReference>
<dbReference type="Pfam" id="PF00668">
    <property type="entry name" value="Condensation"/>
    <property type="match status" value="1"/>
</dbReference>
<dbReference type="SUPFAM" id="SSF56801">
    <property type="entry name" value="Acetyl-CoA synthetase-like"/>
    <property type="match status" value="1"/>
</dbReference>
<evidence type="ECO:0000256" key="4">
    <source>
        <dbReference type="ARBA" id="ARBA00016743"/>
    </source>
</evidence>
<dbReference type="GO" id="GO:0017000">
    <property type="term" value="P:antibiotic biosynthetic process"/>
    <property type="evidence" value="ECO:0007669"/>
    <property type="project" value="UniProtKB-ARBA"/>
</dbReference>
<feature type="domain" description="Carrier" evidence="10">
    <location>
        <begin position="5"/>
        <end position="83"/>
    </location>
</feature>
<feature type="region of interest" description="Disordered" evidence="9">
    <location>
        <begin position="1320"/>
        <end position="1387"/>
    </location>
</feature>
<dbReference type="GO" id="GO:0044550">
    <property type="term" value="P:secondary metabolite biosynthetic process"/>
    <property type="evidence" value="ECO:0007669"/>
    <property type="project" value="TreeGrafter"/>
</dbReference>
<keyword evidence="6" id="KW-0597">Phosphoprotein</keyword>
<dbReference type="NCBIfam" id="TIGR01733">
    <property type="entry name" value="AA-adenyl-dom"/>
    <property type="match status" value="1"/>
</dbReference>
<dbReference type="Proteomes" id="UP000189443">
    <property type="component" value="Chromosome"/>
</dbReference>
<dbReference type="Gene3D" id="2.30.38.10">
    <property type="entry name" value="Luciferase, Domain 3"/>
    <property type="match status" value="1"/>
</dbReference>
<dbReference type="FunFam" id="3.30.559.10:FF:000023">
    <property type="entry name" value="Non-ribosomal peptide synthetase"/>
    <property type="match status" value="1"/>
</dbReference>